<organism evidence="3 4">
    <name type="scientific">Allomesorhizobium camelthorni</name>
    <dbReference type="NCBI Taxonomy" id="475069"/>
    <lineage>
        <taxon>Bacteria</taxon>
        <taxon>Pseudomonadati</taxon>
        <taxon>Pseudomonadota</taxon>
        <taxon>Alphaproteobacteria</taxon>
        <taxon>Hyphomicrobiales</taxon>
        <taxon>Phyllobacteriaceae</taxon>
        <taxon>Allomesorhizobium</taxon>
    </lineage>
</organism>
<dbReference type="Proteomes" id="UP001642900">
    <property type="component" value="Unassembled WGS sequence"/>
</dbReference>
<gene>
    <name evidence="3" type="ORF">G6N73_31920</name>
</gene>
<evidence type="ECO:0000256" key="2">
    <source>
        <dbReference type="SAM" id="SignalP"/>
    </source>
</evidence>
<accession>A0A6G4WN25</accession>
<dbReference type="RefSeq" id="WP_165033944.1">
    <property type="nucleotide sequence ID" value="NZ_JAAKZF010000110.1"/>
</dbReference>
<protein>
    <submittedName>
        <fullName evidence="3">Uncharacterized protein</fullName>
    </submittedName>
</protein>
<name>A0A6G4WN25_9HYPH</name>
<reference evidence="3 4" key="1">
    <citation type="submission" date="2020-02" db="EMBL/GenBank/DDBJ databases">
        <title>Genome sequence of strain CCNWXJ40-4.</title>
        <authorList>
            <person name="Gao J."/>
            <person name="Sun J."/>
        </authorList>
    </citation>
    <scope>NUCLEOTIDE SEQUENCE [LARGE SCALE GENOMIC DNA]</scope>
    <source>
        <strain evidence="3 4">CCNWXJ 40-4</strain>
    </source>
</reference>
<evidence type="ECO:0000313" key="4">
    <source>
        <dbReference type="Proteomes" id="UP001642900"/>
    </source>
</evidence>
<feature type="signal peptide" evidence="2">
    <location>
        <begin position="1"/>
        <end position="21"/>
    </location>
</feature>
<dbReference type="EMBL" id="JAAKZF010000110">
    <property type="protein sequence ID" value="NGO55593.1"/>
    <property type="molecule type" value="Genomic_DNA"/>
</dbReference>
<proteinExistence type="predicted"/>
<evidence type="ECO:0000256" key="1">
    <source>
        <dbReference type="SAM" id="MobiDB-lite"/>
    </source>
</evidence>
<feature type="chain" id="PRO_5026189444" evidence="2">
    <location>
        <begin position="22"/>
        <end position="105"/>
    </location>
</feature>
<keyword evidence="2" id="KW-0732">Signal</keyword>
<feature type="region of interest" description="Disordered" evidence="1">
    <location>
        <begin position="24"/>
        <end position="45"/>
    </location>
</feature>
<sequence length="105" mass="11528">MKLKVLPIAVLAATLVSGAFAQTAPVQDESGPAPAVDPTTTSSLEDTNLMRPFFTDDTLTTMRPIEELRSAWAAMSEQNRTTMLRDCEENPSIKYREFCGAIESM</sequence>
<comment type="caution">
    <text evidence="3">The sequence shown here is derived from an EMBL/GenBank/DDBJ whole genome shotgun (WGS) entry which is preliminary data.</text>
</comment>
<evidence type="ECO:0000313" key="3">
    <source>
        <dbReference type="EMBL" id="NGO55593.1"/>
    </source>
</evidence>
<keyword evidence="4" id="KW-1185">Reference proteome</keyword>
<dbReference type="AlphaFoldDB" id="A0A6G4WN25"/>